<keyword evidence="1" id="KW-0732">Signal</keyword>
<evidence type="ECO:0000256" key="1">
    <source>
        <dbReference type="SAM" id="SignalP"/>
    </source>
</evidence>
<dbReference type="EMBL" id="JBIMSN010000126">
    <property type="protein sequence ID" value="MFH5231870.1"/>
    <property type="molecule type" value="Genomic_DNA"/>
</dbReference>
<sequence length="262" mass="27562">MRVAVLAVVAAVMLIAGCGQSTDGSATSLATTMPTTATLPSTTTPSPTLTTPTAAESAEFWLRIDREGWATMNVFQTYTDGQLEAAFLELKRMFKSTEAGGWHVSIDCGNGKDATGGSRQANGTFALDQRGAALTDLPVGGHKFEALPARDPCPPNLPSAPSALTAASVVDAIAAQGLPVIERRDTTGQVCANANCVQVITTKQFSVYQFADLDSATKLASSFPLGYQRGLIFIRFQRDGKNATDPALIPQYQTVLDSLVDG</sequence>
<evidence type="ECO:0000313" key="3">
    <source>
        <dbReference type="EMBL" id="MFH5242295.1"/>
    </source>
</evidence>
<evidence type="ECO:0000313" key="2">
    <source>
        <dbReference type="EMBL" id="MFH5231870.1"/>
    </source>
</evidence>
<feature type="chain" id="PRO_5045033683" evidence="1">
    <location>
        <begin position="22"/>
        <end position="262"/>
    </location>
</feature>
<reference evidence="4 5" key="1">
    <citation type="submission" date="2024-10" db="EMBL/GenBank/DDBJ databases">
        <authorList>
            <person name="Riesco R."/>
        </authorList>
    </citation>
    <scope>NUCLEOTIDE SEQUENCE [LARGE SCALE GENOMIC DNA]</scope>
    <source>
        <strain evidence="3 4">NCIMB 15448</strain>
        <strain evidence="2 5">NCIMB 15450</strain>
    </source>
</reference>
<dbReference type="Proteomes" id="UP001609219">
    <property type="component" value="Unassembled WGS sequence"/>
</dbReference>
<dbReference type="PROSITE" id="PS51257">
    <property type="entry name" value="PROKAR_LIPOPROTEIN"/>
    <property type="match status" value="1"/>
</dbReference>
<evidence type="ECO:0000313" key="4">
    <source>
        <dbReference type="Proteomes" id="UP001609176"/>
    </source>
</evidence>
<proteinExistence type="predicted"/>
<evidence type="ECO:0000313" key="5">
    <source>
        <dbReference type="Proteomes" id="UP001609219"/>
    </source>
</evidence>
<feature type="signal peptide" evidence="1">
    <location>
        <begin position="1"/>
        <end position="21"/>
    </location>
</feature>
<comment type="caution">
    <text evidence="2">The sequence shown here is derived from an EMBL/GenBank/DDBJ whole genome shotgun (WGS) entry which is preliminary data.</text>
</comment>
<protein>
    <submittedName>
        <fullName evidence="2">Uncharacterized protein</fullName>
    </submittedName>
</protein>
<gene>
    <name evidence="3" type="ORF">ACHIPV_10410</name>
    <name evidence="2" type="ORF">ACHIRB_25355</name>
</gene>
<organism evidence="2 5">
    <name type="scientific">Antrihabitans spumae</name>
    <dbReference type="NCBI Taxonomy" id="3373370"/>
    <lineage>
        <taxon>Bacteria</taxon>
        <taxon>Bacillati</taxon>
        <taxon>Actinomycetota</taxon>
        <taxon>Actinomycetes</taxon>
        <taxon>Mycobacteriales</taxon>
        <taxon>Nocardiaceae</taxon>
        <taxon>Antrihabitans</taxon>
    </lineage>
</organism>
<keyword evidence="5" id="KW-1185">Reference proteome</keyword>
<dbReference type="RefSeq" id="WP_395124304.1">
    <property type="nucleotide sequence ID" value="NZ_JBIMSN010000126.1"/>
</dbReference>
<accession>A0ABW7KF53</accession>
<dbReference type="EMBL" id="JBIMSP010000012">
    <property type="protein sequence ID" value="MFH5242295.1"/>
    <property type="molecule type" value="Genomic_DNA"/>
</dbReference>
<name>A0ABW7KF53_9NOCA</name>
<dbReference type="Proteomes" id="UP001609176">
    <property type="component" value="Unassembled WGS sequence"/>
</dbReference>